<dbReference type="Proteomes" id="UP000706525">
    <property type="component" value="Unassembled WGS sequence"/>
</dbReference>
<comment type="caution">
    <text evidence="1">The sequence shown here is derived from an EMBL/GenBank/DDBJ whole genome shotgun (WGS) entry which is preliminary data.</text>
</comment>
<dbReference type="RefSeq" id="WP_223994311.1">
    <property type="nucleotide sequence ID" value="NZ_CAJZAG010000012.1"/>
</dbReference>
<protein>
    <submittedName>
        <fullName evidence="1">Uncharacterized protein</fullName>
    </submittedName>
</protein>
<evidence type="ECO:0000313" key="2">
    <source>
        <dbReference type="Proteomes" id="UP000706525"/>
    </source>
</evidence>
<proteinExistence type="predicted"/>
<accession>A0ABN7ZJL5</accession>
<keyword evidence="2" id="KW-1185">Reference proteome</keyword>
<evidence type="ECO:0000313" key="1">
    <source>
        <dbReference type="EMBL" id="CAG9184456.1"/>
    </source>
</evidence>
<organism evidence="1 2">
    <name type="scientific">Cupriavidus pampae</name>
    <dbReference type="NCBI Taxonomy" id="659251"/>
    <lineage>
        <taxon>Bacteria</taxon>
        <taxon>Pseudomonadati</taxon>
        <taxon>Pseudomonadota</taxon>
        <taxon>Betaproteobacteria</taxon>
        <taxon>Burkholderiales</taxon>
        <taxon>Burkholderiaceae</taxon>
        <taxon>Cupriavidus</taxon>
    </lineage>
</organism>
<name>A0ABN7ZJL5_9BURK</name>
<gene>
    <name evidence="1" type="ORF">LMG32289_05622</name>
</gene>
<dbReference type="EMBL" id="CAJZAG010000012">
    <property type="protein sequence ID" value="CAG9184456.1"/>
    <property type="molecule type" value="Genomic_DNA"/>
</dbReference>
<reference evidence="1 2" key="1">
    <citation type="submission" date="2021-08" db="EMBL/GenBank/DDBJ databases">
        <authorList>
            <person name="Peeters C."/>
        </authorList>
    </citation>
    <scope>NUCLEOTIDE SEQUENCE [LARGE SCALE GENOMIC DNA]</scope>
    <source>
        <strain evidence="1 2">LMG 32289</strain>
    </source>
</reference>
<sequence>MKPSSASPMPGTVALDRDALARERADFEAFYKAKGWPQSYFIPHGGGRIDYGRAATQDRWEGWRDRASLTDTPGNVFVPYPQCVAAGGDCVREARCVADCRDRQRRKFNQGAQP</sequence>